<feature type="domain" description="Dynein heavy chain linker" evidence="1">
    <location>
        <begin position="3"/>
        <end position="115"/>
    </location>
</feature>
<dbReference type="AlphaFoldDB" id="A0A8S1U9K6"/>
<evidence type="ECO:0000259" key="1">
    <source>
        <dbReference type="Pfam" id="PF08393"/>
    </source>
</evidence>
<dbReference type="PANTHER" id="PTHR45703:SF8">
    <property type="entry name" value="DYNEINS HEAVY CHAIN"/>
    <property type="match status" value="1"/>
</dbReference>
<accession>A0A8S1U9K6</accession>
<sequence length="374" mass="45625">MGLDVIWDLTLFNFRQQIEDIRQQAKQDVKTEQYIIKVNTFWKDAKCELLKHMDTDTRTMKHLDEHLYNLEEHQLQIKNIQLNKYVKFFEKNVQEWNNNQEQLMTLFKYYQKYKRHGLFWKTYQFNQKKSRNNYQKNQNQLVEIYRNMKGNLIIKLRLSRKGIDQILVTIRKIFPRFYFVSDNDILDMVSHGGSPAQINRHMSMIFYAIDKLELQENSNKKTNSQKMITRVGHEEVNQLKNSMIDSMIDTLKEQAKKSFGYYYSQIYQLQIDRKTRKSICKNIYGDLNVLKGYFKRSVEVLTESNWIRQRIFDEIIKIKIDVFDYYGWSLQRFHFELIYEYFRKPDQFQWKSQLKFYWINNDAHIRVADASLND</sequence>
<dbReference type="InterPro" id="IPR013602">
    <property type="entry name" value="Dynein_heavy_linker"/>
</dbReference>
<organism evidence="2 3">
    <name type="scientific">Paramecium octaurelia</name>
    <dbReference type="NCBI Taxonomy" id="43137"/>
    <lineage>
        <taxon>Eukaryota</taxon>
        <taxon>Sar</taxon>
        <taxon>Alveolata</taxon>
        <taxon>Ciliophora</taxon>
        <taxon>Intramacronucleata</taxon>
        <taxon>Oligohymenophorea</taxon>
        <taxon>Peniculida</taxon>
        <taxon>Parameciidae</taxon>
        <taxon>Paramecium</taxon>
    </lineage>
</organism>
<evidence type="ECO:0000313" key="3">
    <source>
        <dbReference type="Proteomes" id="UP000683925"/>
    </source>
</evidence>
<dbReference type="GO" id="GO:0030286">
    <property type="term" value="C:dynein complex"/>
    <property type="evidence" value="ECO:0007669"/>
    <property type="project" value="InterPro"/>
</dbReference>
<evidence type="ECO:0000313" key="2">
    <source>
        <dbReference type="EMBL" id="CAD8161398.1"/>
    </source>
</evidence>
<dbReference type="Pfam" id="PF08393">
    <property type="entry name" value="DHC_N2"/>
    <property type="match status" value="2"/>
</dbReference>
<dbReference type="PANTHER" id="PTHR45703">
    <property type="entry name" value="DYNEIN HEAVY CHAIN"/>
    <property type="match status" value="1"/>
</dbReference>
<dbReference type="GO" id="GO:0045505">
    <property type="term" value="F:dynein intermediate chain binding"/>
    <property type="evidence" value="ECO:0007669"/>
    <property type="project" value="InterPro"/>
</dbReference>
<dbReference type="GO" id="GO:0051959">
    <property type="term" value="F:dynein light intermediate chain binding"/>
    <property type="evidence" value="ECO:0007669"/>
    <property type="project" value="InterPro"/>
</dbReference>
<protein>
    <recommendedName>
        <fullName evidence="1">Dynein heavy chain linker domain-containing protein</fullName>
    </recommendedName>
</protein>
<gene>
    <name evidence="2" type="ORF">POCTA_138.1.T0400007</name>
</gene>
<dbReference type="OrthoDB" id="424310at2759"/>
<keyword evidence="3" id="KW-1185">Reference proteome</keyword>
<name>A0A8S1U9K6_PAROT</name>
<dbReference type="GO" id="GO:0007018">
    <property type="term" value="P:microtubule-based movement"/>
    <property type="evidence" value="ECO:0007669"/>
    <property type="project" value="InterPro"/>
</dbReference>
<feature type="domain" description="Dynein heavy chain linker" evidence="1">
    <location>
        <begin position="137"/>
        <end position="253"/>
    </location>
</feature>
<proteinExistence type="predicted"/>
<reference evidence="2" key="1">
    <citation type="submission" date="2021-01" db="EMBL/GenBank/DDBJ databases">
        <authorList>
            <consortium name="Genoscope - CEA"/>
            <person name="William W."/>
        </authorList>
    </citation>
    <scope>NUCLEOTIDE SEQUENCE</scope>
</reference>
<dbReference type="EMBL" id="CAJJDP010000040">
    <property type="protein sequence ID" value="CAD8161398.1"/>
    <property type="molecule type" value="Genomic_DNA"/>
</dbReference>
<comment type="caution">
    <text evidence="2">The sequence shown here is derived from an EMBL/GenBank/DDBJ whole genome shotgun (WGS) entry which is preliminary data.</text>
</comment>
<dbReference type="Proteomes" id="UP000683925">
    <property type="component" value="Unassembled WGS sequence"/>
</dbReference>
<dbReference type="InterPro" id="IPR026983">
    <property type="entry name" value="DHC"/>
</dbReference>